<sequence length="407" mass="42393">MDVGSTSGRAPAVPVSPVGVETEAAVVAAAVTVVGTLAAAVFFDGSPAPLWGGNSIGAATAAAAFGAGLVAGLMGYWRSRYQPGHDYRQMLPTWRLILDGLSVALVHAVIAATAPVGYLLLQRSFGDPSIHPAAAAMIVGFGCGLAVYWTYTSVFALTIGRLYGLFVVLVMLNVVAGMASVQDHTWWQHNFSRLGDPSERSGELFNVTLVAAGIFLTTFASHLQRELQRLHERHLLQHAWSAGLTFASITASGVLLVGVGVFPSHGRGLLHISCAVAMTISFASLMILSPVVLAGLPVCFHVGTYGSLAALIACTVLVGPVRYLNLTAYELCTSVIIFCWIALLVRFLDALGSTVTPPAAAGSTQGVRPADPAAARPAASADLTVTGRSGILRGGAEFSRTPRSGRR</sequence>
<name>A0A2S5IZH3_9MICC</name>
<feature type="transmembrane region" description="Helical" evidence="2">
    <location>
        <begin position="269"/>
        <end position="296"/>
    </location>
</feature>
<feature type="transmembrane region" description="Helical" evidence="2">
    <location>
        <begin position="55"/>
        <end position="77"/>
    </location>
</feature>
<keyword evidence="2" id="KW-0812">Transmembrane</keyword>
<evidence type="ECO:0000256" key="2">
    <source>
        <dbReference type="SAM" id="Phobius"/>
    </source>
</evidence>
<keyword evidence="2" id="KW-0472">Membrane</keyword>
<comment type="caution">
    <text evidence="3">The sequence shown here is derived from an EMBL/GenBank/DDBJ whole genome shotgun (WGS) entry which is preliminary data.</text>
</comment>
<dbReference type="Proteomes" id="UP000239297">
    <property type="component" value="Unassembled WGS sequence"/>
</dbReference>
<feature type="transmembrane region" description="Helical" evidence="2">
    <location>
        <begin position="302"/>
        <end position="321"/>
    </location>
</feature>
<keyword evidence="2" id="KW-1133">Transmembrane helix</keyword>
<evidence type="ECO:0000313" key="3">
    <source>
        <dbReference type="EMBL" id="PPB49937.1"/>
    </source>
</evidence>
<feature type="transmembrane region" description="Helical" evidence="2">
    <location>
        <begin position="133"/>
        <end position="151"/>
    </location>
</feature>
<evidence type="ECO:0000313" key="4">
    <source>
        <dbReference type="Proteomes" id="UP000239297"/>
    </source>
</evidence>
<evidence type="ECO:0008006" key="5">
    <source>
        <dbReference type="Google" id="ProtNLM"/>
    </source>
</evidence>
<dbReference type="EMBL" id="PRKW01000002">
    <property type="protein sequence ID" value="PPB49937.1"/>
    <property type="molecule type" value="Genomic_DNA"/>
</dbReference>
<feature type="transmembrane region" description="Helical" evidence="2">
    <location>
        <begin position="97"/>
        <end position="121"/>
    </location>
</feature>
<feature type="compositionally biased region" description="Low complexity" evidence="1">
    <location>
        <begin position="368"/>
        <end position="380"/>
    </location>
</feature>
<accession>A0A2S5IZH3</accession>
<reference evidence="3 4" key="1">
    <citation type="journal article" date="2014" name="Int. J. Syst. Evol. Microbiol.">
        <title>Arthrobacter pityocampae sp. nov., isolated from Thaumetopoea pityocampa (Lep., Thaumetopoeidae).</title>
        <authorList>
            <person name="Ince I.A."/>
            <person name="Demirbag Z."/>
            <person name="Kati H."/>
        </authorList>
    </citation>
    <scope>NUCLEOTIDE SEQUENCE [LARGE SCALE GENOMIC DNA]</scope>
    <source>
        <strain evidence="3 4">Tp2</strain>
    </source>
</reference>
<feature type="transmembrane region" description="Helical" evidence="2">
    <location>
        <begin position="240"/>
        <end position="262"/>
    </location>
</feature>
<feature type="transmembrane region" description="Helical" evidence="2">
    <location>
        <begin position="328"/>
        <end position="348"/>
    </location>
</feature>
<feature type="transmembrane region" description="Helical" evidence="2">
    <location>
        <begin position="163"/>
        <end position="181"/>
    </location>
</feature>
<dbReference type="RefSeq" id="WP_104120432.1">
    <property type="nucleotide sequence ID" value="NZ_PRKW01000002.1"/>
</dbReference>
<dbReference type="OrthoDB" id="3225559at2"/>
<proteinExistence type="predicted"/>
<gene>
    <name evidence="3" type="ORF">C4K88_04415</name>
</gene>
<organism evidence="3 4">
    <name type="scientific">Arthrobacter pityocampae</name>
    <dbReference type="NCBI Taxonomy" id="547334"/>
    <lineage>
        <taxon>Bacteria</taxon>
        <taxon>Bacillati</taxon>
        <taxon>Actinomycetota</taxon>
        <taxon>Actinomycetes</taxon>
        <taxon>Micrococcales</taxon>
        <taxon>Micrococcaceae</taxon>
        <taxon>Arthrobacter</taxon>
    </lineage>
</organism>
<feature type="transmembrane region" description="Helical" evidence="2">
    <location>
        <begin position="202"/>
        <end position="220"/>
    </location>
</feature>
<evidence type="ECO:0000256" key="1">
    <source>
        <dbReference type="SAM" id="MobiDB-lite"/>
    </source>
</evidence>
<protein>
    <recommendedName>
        <fullName evidence="5">DUF998 domain-containing protein</fullName>
    </recommendedName>
</protein>
<dbReference type="AlphaFoldDB" id="A0A2S5IZH3"/>
<feature type="region of interest" description="Disordered" evidence="1">
    <location>
        <begin position="358"/>
        <end position="380"/>
    </location>
</feature>
<keyword evidence="4" id="KW-1185">Reference proteome</keyword>
<feature type="transmembrane region" description="Helical" evidence="2">
    <location>
        <begin position="24"/>
        <end position="43"/>
    </location>
</feature>